<accession>A0A0A9A586</accession>
<sequence length="19" mass="2137">MSNSQIVLWPRSANQSSMT</sequence>
<reference evidence="1" key="1">
    <citation type="submission" date="2014-09" db="EMBL/GenBank/DDBJ databases">
        <authorList>
            <person name="Magalhaes I.L.F."/>
            <person name="Oliveira U."/>
            <person name="Santos F.R."/>
            <person name="Vidigal T.H.D.A."/>
            <person name="Brescovit A.D."/>
            <person name="Santos A.J."/>
        </authorList>
    </citation>
    <scope>NUCLEOTIDE SEQUENCE</scope>
    <source>
        <tissue evidence="1">Shoot tissue taken approximately 20 cm above the soil surface</tissue>
    </source>
</reference>
<organism evidence="1">
    <name type="scientific">Arundo donax</name>
    <name type="common">Giant reed</name>
    <name type="synonym">Donax arundinaceus</name>
    <dbReference type="NCBI Taxonomy" id="35708"/>
    <lineage>
        <taxon>Eukaryota</taxon>
        <taxon>Viridiplantae</taxon>
        <taxon>Streptophyta</taxon>
        <taxon>Embryophyta</taxon>
        <taxon>Tracheophyta</taxon>
        <taxon>Spermatophyta</taxon>
        <taxon>Magnoliopsida</taxon>
        <taxon>Liliopsida</taxon>
        <taxon>Poales</taxon>
        <taxon>Poaceae</taxon>
        <taxon>PACMAD clade</taxon>
        <taxon>Arundinoideae</taxon>
        <taxon>Arundineae</taxon>
        <taxon>Arundo</taxon>
    </lineage>
</organism>
<dbReference type="AlphaFoldDB" id="A0A0A9A586"/>
<proteinExistence type="predicted"/>
<dbReference type="EMBL" id="GBRH01253760">
    <property type="protein sequence ID" value="JAD44135.1"/>
    <property type="molecule type" value="Transcribed_RNA"/>
</dbReference>
<reference evidence="1" key="2">
    <citation type="journal article" date="2015" name="Data Brief">
        <title>Shoot transcriptome of the giant reed, Arundo donax.</title>
        <authorList>
            <person name="Barrero R.A."/>
            <person name="Guerrero F.D."/>
            <person name="Moolhuijzen P."/>
            <person name="Goolsby J.A."/>
            <person name="Tidwell J."/>
            <person name="Bellgard S.E."/>
            <person name="Bellgard M.I."/>
        </authorList>
    </citation>
    <scope>NUCLEOTIDE SEQUENCE</scope>
    <source>
        <tissue evidence="1">Shoot tissue taken approximately 20 cm above the soil surface</tissue>
    </source>
</reference>
<name>A0A0A9A586_ARUDO</name>
<evidence type="ECO:0000313" key="1">
    <source>
        <dbReference type="EMBL" id="JAD44135.1"/>
    </source>
</evidence>
<protein>
    <submittedName>
        <fullName evidence="1">Uncharacterized protein</fullName>
    </submittedName>
</protein>